<dbReference type="NCBIfam" id="TIGR01728">
    <property type="entry name" value="SsuA_fam"/>
    <property type="match status" value="1"/>
</dbReference>
<evidence type="ECO:0000256" key="2">
    <source>
        <dbReference type="ARBA" id="ARBA00010742"/>
    </source>
</evidence>
<dbReference type="KEGG" id="mor:MOC_1376"/>
<comment type="similarity">
    <text evidence="2">Belongs to the bacterial solute-binding protein SsuA/TauA family.</text>
</comment>
<evidence type="ECO:0000256" key="5">
    <source>
        <dbReference type="ARBA" id="ARBA00055538"/>
    </source>
</evidence>
<evidence type="ECO:0000256" key="3">
    <source>
        <dbReference type="ARBA" id="ARBA00022448"/>
    </source>
</evidence>
<comment type="function">
    <text evidence="5">Part of a binding-protein-dependent transport system for aliphatic sulfonates. Putative binding protein.</text>
</comment>
<gene>
    <name evidence="9" type="ORF">MOC_1376</name>
</gene>
<sequence>MLIGSHARPGVRRFAGALLAAALTLATTTLVTTTLAAVAARAEEVVLRVGDQKGGNRSLLESAGSAKDLPYRIEWSEFPAAAPILEALNAGALDVGYTGDLSFLTVVAAGAPIKAIGGTKSDPRTQTILVRADSPIRSAADLKGKRLAGTRGGWGQFLISATLEKAGIAPSEATFAPLNPVDAKVALMAGSVDAWAVWEPYVSFATLRDKARPIADGAGLTPTITFIVASDSAIATKRAALQDFLSRLDRARLWSLDHLDAYARNTAALTRLPEDVLRAAYTAQRTRPIALDDGVVTEVQEASDRATRYGILSRTLDVGRAMDRSFTAAASN</sequence>
<organism evidence="9 10">
    <name type="scientific">Methylobacterium oryzae CBMB20</name>
    <dbReference type="NCBI Taxonomy" id="693986"/>
    <lineage>
        <taxon>Bacteria</taxon>
        <taxon>Pseudomonadati</taxon>
        <taxon>Pseudomonadota</taxon>
        <taxon>Alphaproteobacteria</taxon>
        <taxon>Hyphomicrobiales</taxon>
        <taxon>Methylobacteriaceae</taxon>
        <taxon>Methylobacterium</taxon>
    </lineage>
</organism>
<evidence type="ECO:0000259" key="8">
    <source>
        <dbReference type="SMART" id="SM00062"/>
    </source>
</evidence>
<dbReference type="InterPro" id="IPR001638">
    <property type="entry name" value="Solute-binding_3/MltF_N"/>
</dbReference>
<evidence type="ECO:0000256" key="6">
    <source>
        <dbReference type="ARBA" id="ARBA00070228"/>
    </source>
</evidence>
<proteinExistence type="inferred from homology"/>
<keyword evidence="3" id="KW-0813">Transport</keyword>
<keyword evidence="4 7" id="KW-0732">Signal</keyword>
<dbReference type="Pfam" id="PF09084">
    <property type="entry name" value="NMT1"/>
    <property type="match status" value="1"/>
</dbReference>
<feature type="signal peptide" evidence="7">
    <location>
        <begin position="1"/>
        <end position="36"/>
    </location>
</feature>
<dbReference type="GO" id="GO:0042597">
    <property type="term" value="C:periplasmic space"/>
    <property type="evidence" value="ECO:0007669"/>
    <property type="project" value="UniProtKB-SubCell"/>
</dbReference>
<name>A0A089NMK2_9HYPH</name>
<evidence type="ECO:0000256" key="1">
    <source>
        <dbReference type="ARBA" id="ARBA00004418"/>
    </source>
</evidence>
<protein>
    <recommendedName>
        <fullName evidence="6">Putative aliphatic sulfonates-binding protein</fullName>
    </recommendedName>
</protein>
<dbReference type="InterPro" id="IPR015168">
    <property type="entry name" value="SsuA/THI5"/>
</dbReference>
<dbReference type="PANTHER" id="PTHR30024:SF48">
    <property type="entry name" value="ABC TRANSPORTER SUBSTRATE-BINDING PROTEIN"/>
    <property type="match status" value="1"/>
</dbReference>
<dbReference type="Gene3D" id="3.40.190.10">
    <property type="entry name" value="Periplasmic binding protein-like II"/>
    <property type="match status" value="2"/>
</dbReference>
<dbReference type="STRING" id="693986.MOC_1376"/>
<keyword evidence="10" id="KW-1185">Reference proteome</keyword>
<evidence type="ECO:0000313" key="10">
    <source>
        <dbReference type="Proteomes" id="UP000029492"/>
    </source>
</evidence>
<dbReference type="PANTHER" id="PTHR30024">
    <property type="entry name" value="ALIPHATIC SULFONATES-BINDING PROTEIN-RELATED"/>
    <property type="match status" value="1"/>
</dbReference>
<evidence type="ECO:0000256" key="7">
    <source>
        <dbReference type="SAM" id="SignalP"/>
    </source>
</evidence>
<dbReference type="FunFam" id="3.40.190.10:FF:000050">
    <property type="entry name" value="Sulfonate ABC transporter substrate-binding protein"/>
    <property type="match status" value="1"/>
</dbReference>
<dbReference type="SUPFAM" id="SSF53850">
    <property type="entry name" value="Periplasmic binding protein-like II"/>
    <property type="match status" value="1"/>
</dbReference>
<dbReference type="EMBL" id="CP003811">
    <property type="protein sequence ID" value="AIQ89131.1"/>
    <property type="molecule type" value="Genomic_DNA"/>
</dbReference>
<dbReference type="RefSeq" id="WP_043389503.1">
    <property type="nucleotide sequence ID" value="NZ_CP003811.1"/>
</dbReference>
<dbReference type="GO" id="GO:0016020">
    <property type="term" value="C:membrane"/>
    <property type="evidence" value="ECO:0007669"/>
    <property type="project" value="InterPro"/>
</dbReference>
<evidence type="ECO:0000256" key="4">
    <source>
        <dbReference type="ARBA" id="ARBA00022729"/>
    </source>
</evidence>
<dbReference type="HOGENOM" id="CLU_028871_2_1_5"/>
<evidence type="ECO:0000313" key="9">
    <source>
        <dbReference type="EMBL" id="AIQ89131.1"/>
    </source>
</evidence>
<feature type="domain" description="Solute-binding protein family 3/N-terminal" evidence="8">
    <location>
        <begin position="46"/>
        <end position="262"/>
    </location>
</feature>
<feature type="chain" id="PRO_5001847855" description="Putative aliphatic sulfonates-binding protein" evidence="7">
    <location>
        <begin position="37"/>
        <end position="332"/>
    </location>
</feature>
<comment type="subcellular location">
    <subcellularLocation>
        <location evidence="1">Periplasm</location>
    </subcellularLocation>
</comment>
<reference evidence="9 10" key="1">
    <citation type="journal article" date="2014" name="PLoS ONE">
        <title>Genome Information of Methylobacterium oryzae, a Plant-Probiotic Methylotroph in the Phyllosphere.</title>
        <authorList>
            <person name="Kwak M.J."/>
            <person name="Jeong H."/>
            <person name="Madhaiyan M."/>
            <person name="Lee Y."/>
            <person name="Sa T.M."/>
            <person name="Oh T.K."/>
            <person name="Kim J.F."/>
        </authorList>
    </citation>
    <scope>NUCLEOTIDE SEQUENCE [LARGE SCALE GENOMIC DNA]</scope>
    <source>
        <strain evidence="9 10">CBMB20</strain>
    </source>
</reference>
<dbReference type="GO" id="GO:0042626">
    <property type="term" value="F:ATPase-coupled transmembrane transporter activity"/>
    <property type="evidence" value="ECO:0007669"/>
    <property type="project" value="InterPro"/>
</dbReference>
<dbReference type="eggNOG" id="COG0715">
    <property type="taxonomic scope" value="Bacteria"/>
</dbReference>
<dbReference type="Proteomes" id="UP000029492">
    <property type="component" value="Chromosome"/>
</dbReference>
<accession>A0A089NMK2</accession>
<dbReference type="AlphaFoldDB" id="A0A089NMK2"/>
<dbReference type="SMART" id="SM00062">
    <property type="entry name" value="PBPb"/>
    <property type="match status" value="1"/>
</dbReference>
<dbReference type="InterPro" id="IPR010067">
    <property type="entry name" value="ABC_SsuA_sub-bd"/>
</dbReference>
<dbReference type="CDD" id="cd13558">
    <property type="entry name" value="PBP2_SsuA_like_2"/>
    <property type="match status" value="1"/>
</dbReference>